<dbReference type="Pfam" id="PF00664">
    <property type="entry name" value="ABC_membrane"/>
    <property type="match status" value="1"/>
</dbReference>
<dbReference type="PROSITE" id="PS00211">
    <property type="entry name" value="ABC_TRANSPORTER_1"/>
    <property type="match status" value="1"/>
</dbReference>
<dbReference type="EMBL" id="JACBJI010000001">
    <property type="protein sequence ID" value="NYA69893.1"/>
    <property type="molecule type" value="Genomic_DNA"/>
</dbReference>
<dbReference type="Proteomes" id="UP000535020">
    <property type="component" value="Unassembled WGS sequence"/>
</dbReference>
<dbReference type="SMART" id="SM00382">
    <property type="entry name" value="AAA"/>
    <property type="match status" value="1"/>
</dbReference>
<dbReference type="PANTHER" id="PTHR43394">
    <property type="entry name" value="ATP-DEPENDENT PERMEASE MDL1, MITOCHONDRIAL"/>
    <property type="match status" value="1"/>
</dbReference>
<dbReference type="Gene3D" id="1.20.1560.10">
    <property type="entry name" value="ABC transporter type 1, transmembrane domain"/>
    <property type="match status" value="1"/>
</dbReference>
<evidence type="ECO:0000256" key="1">
    <source>
        <dbReference type="ARBA" id="ARBA00004651"/>
    </source>
</evidence>
<dbReference type="SUPFAM" id="SSF90123">
    <property type="entry name" value="ABC transporter transmembrane region"/>
    <property type="match status" value="1"/>
</dbReference>
<name>A0A7Y8XZU7_9FLAO</name>
<feature type="transmembrane region" description="Helical" evidence="7">
    <location>
        <begin position="74"/>
        <end position="92"/>
    </location>
</feature>
<sequence length="592" mass="65677">MPRRAENDLPKAKITASSLQRGLQIFKFSGNHRWKFYLGLVFLILTSATALAFPKLVGMLVDCAKEGNLPKANNIALGLLGILFCQAFFSFFRLSLFIQFTEHTLGNLRLALYSHLIKLPMTFYSQRRVGELNSRLSADTSQIYDTLATSLAEFLRQFTLIIGGIILLAFMSEKLTLMMLAIVPLVVIAAVIFGRFIRKYSKKTSDAVAESQVVVEETLQGITNVKAFANEWFEIGRYSERIKEVINLGIKGGQYRGYFASFIILCLFGSIVAVVWYGVVLIIQGDMKIGELVSFVLYSIFVGASFGGIAEIYSQLQKAVGATERVFELLGEESEQIKSVPQSDIPKIKGEVAFEHVAFSYPSRQEIQVLRDVNFSADFGQKIALVGPSGVGKSTIASLLLRFYDIEGGHIQIDGKDISQYDLETLRGNMSIVPQDVILFGGTIRENIAYGKPEATEQEIETAARRANAYDFVNGFPEKFDTIVGERGIKLSGGQRQRIAIARALLKNPAILILDEATSSLDSESEKLVQEALEVLMEGRTSIIIAHRLSTIRNADKILVLDKGEIIEQGTHSELMLHENGLYRSLSTLQFS</sequence>
<feature type="transmembrane region" description="Helical" evidence="7">
    <location>
        <begin position="295"/>
        <end position="313"/>
    </location>
</feature>
<dbReference type="CDD" id="cd18576">
    <property type="entry name" value="ABC_6TM_bac_exporter_ABCB8_10_like"/>
    <property type="match status" value="1"/>
</dbReference>
<evidence type="ECO:0000256" key="7">
    <source>
        <dbReference type="SAM" id="Phobius"/>
    </source>
</evidence>
<dbReference type="PROSITE" id="PS50929">
    <property type="entry name" value="ABC_TM1F"/>
    <property type="match status" value="1"/>
</dbReference>
<proteinExistence type="predicted"/>
<organism evidence="10 11">
    <name type="scientific">Flavobacterium agri</name>
    <dbReference type="NCBI Taxonomy" id="2743471"/>
    <lineage>
        <taxon>Bacteria</taxon>
        <taxon>Pseudomonadati</taxon>
        <taxon>Bacteroidota</taxon>
        <taxon>Flavobacteriia</taxon>
        <taxon>Flavobacteriales</taxon>
        <taxon>Flavobacteriaceae</taxon>
        <taxon>Flavobacterium</taxon>
    </lineage>
</organism>
<comment type="subcellular location">
    <subcellularLocation>
        <location evidence="1">Cell membrane</location>
        <topology evidence="1">Multi-pass membrane protein</topology>
    </subcellularLocation>
</comment>
<dbReference type="PROSITE" id="PS50893">
    <property type="entry name" value="ABC_TRANSPORTER_2"/>
    <property type="match status" value="1"/>
</dbReference>
<dbReference type="GO" id="GO:0005524">
    <property type="term" value="F:ATP binding"/>
    <property type="evidence" value="ECO:0007669"/>
    <property type="project" value="UniProtKB-KW"/>
</dbReference>
<dbReference type="RefSeq" id="WP_176004713.1">
    <property type="nucleotide sequence ID" value="NZ_JABWMI010000005.1"/>
</dbReference>
<keyword evidence="3" id="KW-0547">Nucleotide-binding</keyword>
<evidence type="ECO:0000256" key="6">
    <source>
        <dbReference type="ARBA" id="ARBA00023136"/>
    </source>
</evidence>
<evidence type="ECO:0000256" key="2">
    <source>
        <dbReference type="ARBA" id="ARBA00022692"/>
    </source>
</evidence>
<comment type="caution">
    <text evidence="10">The sequence shown here is derived from an EMBL/GenBank/DDBJ whole genome shotgun (WGS) entry which is preliminary data.</text>
</comment>
<evidence type="ECO:0000313" key="10">
    <source>
        <dbReference type="EMBL" id="NYA69893.1"/>
    </source>
</evidence>
<feature type="domain" description="ABC transporter" evidence="8">
    <location>
        <begin position="352"/>
        <end position="588"/>
    </location>
</feature>
<dbReference type="InterPro" id="IPR017871">
    <property type="entry name" value="ABC_transporter-like_CS"/>
</dbReference>
<dbReference type="InterPro" id="IPR027417">
    <property type="entry name" value="P-loop_NTPase"/>
</dbReference>
<dbReference type="GO" id="GO:0090374">
    <property type="term" value="P:oligopeptide export from mitochondrion"/>
    <property type="evidence" value="ECO:0007669"/>
    <property type="project" value="TreeGrafter"/>
</dbReference>
<feature type="transmembrane region" description="Helical" evidence="7">
    <location>
        <begin position="154"/>
        <end position="171"/>
    </location>
</feature>
<feature type="transmembrane region" description="Helical" evidence="7">
    <location>
        <begin position="36"/>
        <end position="54"/>
    </location>
</feature>
<reference evidence="10 11" key="1">
    <citation type="submission" date="2020-07" db="EMBL/GenBank/DDBJ databases">
        <authorList>
            <person name="Sun Q."/>
        </authorList>
    </citation>
    <scope>NUCLEOTIDE SEQUENCE [LARGE SCALE GENOMIC DNA]</scope>
    <source>
        <strain evidence="10 11">MAH-1</strain>
    </source>
</reference>
<dbReference type="InterPro" id="IPR036640">
    <property type="entry name" value="ABC1_TM_sf"/>
</dbReference>
<evidence type="ECO:0000259" key="9">
    <source>
        <dbReference type="PROSITE" id="PS50929"/>
    </source>
</evidence>
<keyword evidence="6 7" id="KW-0472">Membrane</keyword>
<keyword evidence="2 7" id="KW-0812">Transmembrane</keyword>
<keyword evidence="11" id="KW-1185">Reference proteome</keyword>
<feature type="domain" description="ABC transmembrane type-1" evidence="9">
    <location>
        <begin position="38"/>
        <end position="318"/>
    </location>
</feature>
<dbReference type="CDD" id="cd03249">
    <property type="entry name" value="ABC_MTABC3_MDL1_MDL2"/>
    <property type="match status" value="1"/>
</dbReference>
<evidence type="ECO:0000256" key="4">
    <source>
        <dbReference type="ARBA" id="ARBA00022840"/>
    </source>
</evidence>
<dbReference type="AlphaFoldDB" id="A0A7Y8XZU7"/>
<keyword evidence="4 10" id="KW-0067">ATP-binding</keyword>
<dbReference type="PANTHER" id="PTHR43394:SF1">
    <property type="entry name" value="ATP-BINDING CASSETTE SUB-FAMILY B MEMBER 10, MITOCHONDRIAL"/>
    <property type="match status" value="1"/>
</dbReference>
<dbReference type="Pfam" id="PF00005">
    <property type="entry name" value="ABC_tran"/>
    <property type="match status" value="1"/>
</dbReference>
<dbReference type="SUPFAM" id="SSF52540">
    <property type="entry name" value="P-loop containing nucleoside triphosphate hydrolases"/>
    <property type="match status" value="1"/>
</dbReference>
<dbReference type="GO" id="GO:0005886">
    <property type="term" value="C:plasma membrane"/>
    <property type="evidence" value="ECO:0007669"/>
    <property type="project" value="UniProtKB-SubCell"/>
</dbReference>
<dbReference type="InterPro" id="IPR003439">
    <property type="entry name" value="ABC_transporter-like_ATP-bd"/>
</dbReference>
<dbReference type="InterPro" id="IPR003593">
    <property type="entry name" value="AAA+_ATPase"/>
</dbReference>
<dbReference type="InterPro" id="IPR011527">
    <property type="entry name" value="ABC1_TM_dom"/>
</dbReference>
<evidence type="ECO:0000256" key="5">
    <source>
        <dbReference type="ARBA" id="ARBA00022989"/>
    </source>
</evidence>
<dbReference type="GO" id="GO:0016887">
    <property type="term" value="F:ATP hydrolysis activity"/>
    <property type="evidence" value="ECO:0007669"/>
    <property type="project" value="InterPro"/>
</dbReference>
<evidence type="ECO:0000313" key="11">
    <source>
        <dbReference type="Proteomes" id="UP000535020"/>
    </source>
</evidence>
<evidence type="ECO:0000259" key="8">
    <source>
        <dbReference type="PROSITE" id="PS50893"/>
    </source>
</evidence>
<feature type="transmembrane region" description="Helical" evidence="7">
    <location>
        <begin position="177"/>
        <end position="197"/>
    </location>
</feature>
<keyword evidence="5 7" id="KW-1133">Transmembrane helix</keyword>
<dbReference type="Gene3D" id="3.40.50.300">
    <property type="entry name" value="P-loop containing nucleotide triphosphate hydrolases"/>
    <property type="match status" value="1"/>
</dbReference>
<dbReference type="InterPro" id="IPR039421">
    <property type="entry name" value="Type_1_exporter"/>
</dbReference>
<accession>A0A7Y8XZU7</accession>
<feature type="transmembrane region" description="Helical" evidence="7">
    <location>
        <begin position="258"/>
        <end position="283"/>
    </location>
</feature>
<evidence type="ECO:0000256" key="3">
    <source>
        <dbReference type="ARBA" id="ARBA00022741"/>
    </source>
</evidence>
<gene>
    <name evidence="10" type="ORF">HZF10_03100</name>
</gene>
<protein>
    <submittedName>
        <fullName evidence="10">ATP-binding cassette domain-containing protein</fullName>
    </submittedName>
</protein>
<dbReference type="FunFam" id="3.40.50.300:FF:000218">
    <property type="entry name" value="Multidrug ABC transporter ATP-binding protein"/>
    <property type="match status" value="1"/>
</dbReference>
<dbReference type="GO" id="GO:0015421">
    <property type="term" value="F:ABC-type oligopeptide transporter activity"/>
    <property type="evidence" value="ECO:0007669"/>
    <property type="project" value="TreeGrafter"/>
</dbReference>